<protein>
    <submittedName>
        <fullName evidence="1">Uncharacterized protein</fullName>
    </submittedName>
</protein>
<proteinExistence type="predicted"/>
<sequence>MATDFWINTNHVFMLPTFFLASSSRFFPTCKHLEGSWGFTWELSNSSAKVVPGSQSMMLGSRSSKLSTSLTTLHFFNGYFRFMDNLFFRGLAHHYSRDIVSIGTLRLNIPRLLVLPKRASLQRFSASSPTSSCLGESLVRSAWLRTKKARRCRHILANRVSARKTIRQRQVIYTELIRKAANPSLENENLKKVAKIEAKEAEIEKELKKSVQVSISTPTTTLIFPYDHSSVVPYLWPANIPPSDNAFGIQGSSRSDTAISSQFPIPSGDGILGSFQDQEHPTRIDEQGTSLLVVPLPWFFPFHILSTTLHYPIGPNINLSCSETVRHSDQNYELTSSQKMKSEASNSMEIIATNNLTPSRLSFNKSVTSPGPSKSSQLYDTTEVKVVPFAKDLSAKHHKPVIFSSKKPGNANAAAQARRRRKELMKLSNTHFHHKGSRGMLE</sequence>
<evidence type="ECO:0000313" key="2">
    <source>
        <dbReference type="Proteomes" id="UP000834106"/>
    </source>
</evidence>
<dbReference type="EMBL" id="OU503051">
    <property type="protein sequence ID" value="CAI9778933.1"/>
    <property type="molecule type" value="Genomic_DNA"/>
</dbReference>
<gene>
    <name evidence="1" type="ORF">FPE_LOCUS26363</name>
</gene>
<keyword evidence="2" id="KW-1185">Reference proteome</keyword>
<reference evidence="1" key="1">
    <citation type="submission" date="2023-05" db="EMBL/GenBank/DDBJ databases">
        <authorList>
            <person name="Huff M."/>
        </authorList>
    </citation>
    <scope>NUCLEOTIDE SEQUENCE</scope>
</reference>
<name>A0AAD2E7C9_9LAMI</name>
<accession>A0AAD2E7C9</accession>
<dbReference type="Proteomes" id="UP000834106">
    <property type="component" value="Chromosome 16"/>
</dbReference>
<evidence type="ECO:0000313" key="1">
    <source>
        <dbReference type="EMBL" id="CAI9778933.1"/>
    </source>
</evidence>
<organism evidence="1 2">
    <name type="scientific">Fraxinus pennsylvanica</name>
    <dbReference type="NCBI Taxonomy" id="56036"/>
    <lineage>
        <taxon>Eukaryota</taxon>
        <taxon>Viridiplantae</taxon>
        <taxon>Streptophyta</taxon>
        <taxon>Embryophyta</taxon>
        <taxon>Tracheophyta</taxon>
        <taxon>Spermatophyta</taxon>
        <taxon>Magnoliopsida</taxon>
        <taxon>eudicotyledons</taxon>
        <taxon>Gunneridae</taxon>
        <taxon>Pentapetalae</taxon>
        <taxon>asterids</taxon>
        <taxon>lamiids</taxon>
        <taxon>Lamiales</taxon>
        <taxon>Oleaceae</taxon>
        <taxon>Oleeae</taxon>
        <taxon>Fraxinus</taxon>
    </lineage>
</organism>
<dbReference type="AlphaFoldDB" id="A0AAD2E7C9"/>